<name>A0A6G3MGS8_HENSL</name>
<feature type="domain" description="Tyrosine-protein phosphatase" evidence="3">
    <location>
        <begin position="24"/>
        <end position="176"/>
    </location>
</feature>
<proteinExistence type="predicted"/>
<dbReference type="InterPro" id="IPR000387">
    <property type="entry name" value="Tyr_Pase_dom"/>
</dbReference>
<evidence type="ECO:0000259" key="3">
    <source>
        <dbReference type="PROSITE" id="PS50054"/>
    </source>
</evidence>
<evidence type="ECO:0000256" key="1">
    <source>
        <dbReference type="ARBA" id="ARBA00022801"/>
    </source>
</evidence>
<dbReference type="InterPro" id="IPR000340">
    <property type="entry name" value="Dual-sp_phosphatase_cat-dom"/>
</dbReference>
<dbReference type="InterPro" id="IPR016130">
    <property type="entry name" value="Tyr_Pase_AS"/>
</dbReference>
<dbReference type="EMBL" id="GHBP01002844">
    <property type="protein sequence ID" value="NDJ93217.1"/>
    <property type="molecule type" value="Transcribed_RNA"/>
</dbReference>
<keyword evidence="1" id="KW-0378">Hydrolase</keyword>
<dbReference type="Gene3D" id="3.90.190.10">
    <property type="entry name" value="Protein tyrosine phosphatase superfamily"/>
    <property type="match status" value="1"/>
</dbReference>
<feature type="domain" description="Tyrosine specific protein phosphatases" evidence="4">
    <location>
        <begin position="94"/>
        <end position="162"/>
    </location>
</feature>
<dbReference type="PROSITE" id="PS00383">
    <property type="entry name" value="TYR_PHOSPHATASE_1"/>
    <property type="match status" value="1"/>
</dbReference>
<sequence>MINKFMFIPSLMWNILRKSETRRWADMIEPHLVLGALPLSHFLPSLFTNHGITRVLSIVEPHEYEYVPCDLEKYGINNKCWIRCQDFYGLPAKTDFQRALEFIKETKEQNECVYVHCKAGRNRSAMLVICHLIETYRLSYEVAFNRVKSKRPHILIGSNQEKFIKDYYDSSNISTL</sequence>
<protein>
    <submittedName>
        <fullName evidence="5">Putative dual specificity protein phosphatase DSP8 (Trinotate prediction)</fullName>
    </submittedName>
</protein>
<dbReference type="PANTHER" id="PTHR46274">
    <property type="entry name" value="PHOSPHATIDYLINOSITOL PHOSPHATASE"/>
    <property type="match status" value="1"/>
</dbReference>
<dbReference type="SMART" id="SM00195">
    <property type="entry name" value="DSPc"/>
    <property type="match status" value="1"/>
</dbReference>
<dbReference type="GO" id="GO:0004721">
    <property type="term" value="F:phosphoprotein phosphatase activity"/>
    <property type="evidence" value="ECO:0007669"/>
    <property type="project" value="UniProtKB-KW"/>
</dbReference>
<accession>A0A6G3MGS8</accession>
<dbReference type="SUPFAM" id="SSF52799">
    <property type="entry name" value="(Phosphotyrosine protein) phosphatases II"/>
    <property type="match status" value="1"/>
</dbReference>
<reference evidence="5" key="1">
    <citation type="submission" date="2018-11" db="EMBL/GenBank/DDBJ databases">
        <title>Henneguya salminicola genome and transcriptome.</title>
        <authorList>
            <person name="Yahalomi D."/>
            <person name="Atkinson S.D."/>
            <person name="Neuhof M."/>
            <person name="Chang E.S."/>
            <person name="Philippe H."/>
            <person name="Cartwright P."/>
            <person name="Bartholomew J.L."/>
            <person name="Huchon D."/>
        </authorList>
    </citation>
    <scope>NUCLEOTIDE SEQUENCE</scope>
    <source>
        <strain evidence="5">Hz1</strain>
        <tissue evidence="5">Whole</tissue>
    </source>
</reference>
<dbReference type="PROSITE" id="PS50056">
    <property type="entry name" value="TYR_PHOSPHATASE_2"/>
    <property type="match status" value="1"/>
</dbReference>
<dbReference type="Pfam" id="PF00782">
    <property type="entry name" value="DSPc"/>
    <property type="match status" value="1"/>
</dbReference>
<keyword evidence="2" id="KW-0904">Protein phosphatase</keyword>
<dbReference type="FunFam" id="3.90.190.10:FF:000157">
    <property type="entry name" value="Protein-tyrosine phosphatase"/>
    <property type="match status" value="1"/>
</dbReference>
<evidence type="ECO:0000256" key="2">
    <source>
        <dbReference type="ARBA" id="ARBA00022912"/>
    </source>
</evidence>
<evidence type="ECO:0000313" key="5">
    <source>
        <dbReference type="EMBL" id="NDJ93217.1"/>
    </source>
</evidence>
<dbReference type="PANTHER" id="PTHR46274:SF6">
    <property type="entry name" value="TYR_PHOSPHATASE_2 DOMAIN-CONTAINING PROTEIN"/>
    <property type="match status" value="1"/>
</dbReference>
<dbReference type="AlphaFoldDB" id="A0A6G3MGS8"/>
<dbReference type="PROSITE" id="PS50054">
    <property type="entry name" value="TYR_PHOSPHATASE_DUAL"/>
    <property type="match status" value="1"/>
</dbReference>
<dbReference type="InterPro" id="IPR020422">
    <property type="entry name" value="TYR_PHOSPHATASE_DUAL_dom"/>
</dbReference>
<evidence type="ECO:0000259" key="4">
    <source>
        <dbReference type="PROSITE" id="PS50056"/>
    </source>
</evidence>
<dbReference type="InterPro" id="IPR029021">
    <property type="entry name" value="Prot-tyrosine_phosphatase-like"/>
</dbReference>
<organism evidence="5">
    <name type="scientific">Henneguya salminicola</name>
    <name type="common">Myxosporean</name>
    <dbReference type="NCBI Taxonomy" id="69463"/>
    <lineage>
        <taxon>Eukaryota</taxon>
        <taxon>Metazoa</taxon>
        <taxon>Cnidaria</taxon>
        <taxon>Myxozoa</taxon>
        <taxon>Myxosporea</taxon>
        <taxon>Bivalvulida</taxon>
        <taxon>Platysporina</taxon>
        <taxon>Myxobolidae</taxon>
        <taxon>Henneguya</taxon>
    </lineage>
</organism>